<evidence type="ECO:0000256" key="1">
    <source>
        <dbReference type="SAM" id="Phobius"/>
    </source>
</evidence>
<accession>A0AAD6UG37</accession>
<keyword evidence="1" id="KW-1133">Transmembrane helix</keyword>
<keyword evidence="3" id="KW-1185">Reference proteome</keyword>
<name>A0AAD6UG37_9AGAR</name>
<dbReference type="InterPro" id="IPR052413">
    <property type="entry name" value="SUR7_domain"/>
</dbReference>
<dbReference type="Proteomes" id="UP001222325">
    <property type="component" value="Unassembled WGS sequence"/>
</dbReference>
<dbReference type="GO" id="GO:0031505">
    <property type="term" value="P:fungal-type cell wall organization"/>
    <property type="evidence" value="ECO:0007669"/>
    <property type="project" value="TreeGrafter"/>
</dbReference>
<dbReference type="EMBL" id="JARJCN010000003">
    <property type="protein sequence ID" value="KAJ7102331.1"/>
    <property type="molecule type" value="Genomic_DNA"/>
</dbReference>
<dbReference type="PANTHER" id="PTHR28019">
    <property type="entry name" value="CELL MEMBRANE PROTEIN YLR413W-RELATED"/>
    <property type="match status" value="1"/>
</dbReference>
<feature type="transmembrane region" description="Helical" evidence="1">
    <location>
        <begin position="148"/>
        <end position="169"/>
    </location>
</feature>
<dbReference type="GO" id="GO:0051285">
    <property type="term" value="C:cell cortex of cell tip"/>
    <property type="evidence" value="ECO:0007669"/>
    <property type="project" value="TreeGrafter"/>
</dbReference>
<feature type="transmembrane region" description="Helical" evidence="1">
    <location>
        <begin position="175"/>
        <end position="198"/>
    </location>
</feature>
<evidence type="ECO:0000313" key="3">
    <source>
        <dbReference type="Proteomes" id="UP001222325"/>
    </source>
</evidence>
<dbReference type="GO" id="GO:0005886">
    <property type="term" value="C:plasma membrane"/>
    <property type="evidence" value="ECO:0007669"/>
    <property type="project" value="InterPro"/>
</dbReference>
<evidence type="ECO:0008006" key="4">
    <source>
        <dbReference type="Google" id="ProtNLM"/>
    </source>
</evidence>
<keyword evidence="1" id="KW-0472">Membrane</keyword>
<dbReference type="InterPro" id="IPR009571">
    <property type="entry name" value="SUR7/Rim9-like_fungi"/>
</dbReference>
<proteinExistence type="predicted"/>
<evidence type="ECO:0000313" key="2">
    <source>
        <dbReference type="EMBL" id="KAJ7102331.1"/>
    </source>
</evidence>
<dbReference type="PANTHER" id="PTHR28019:SF2">
    <property type="entry name" value="CELL MEMBRANE PROTEIN YLR413W-RELATED"/>
    <property type="match status" value="1"/>
</dbReference>
<feature type="transmembrane region" description="Helical" evidence="1">
    <location>
        <begin position="6"/>
        <end position="26"/>
    </location>
</feature>
<organism evidence="2 3">
    <name type="scientific">Mycena belliarum</name>
    <dbReference type="NCBI Taxonomy" id="1033014"/>
    <lineage>
        <taxon>Eukaryota</taxon>
        <taxon>Fungi</taxon>
        <taxon>Dikarya</taxon>
        <taxon>Basidiomycota</taxon>
        <taxon>Agaricomycotina</taxon>
        <taxon>Agaricomycetes</taxon>
        <taxon>Agaricomycetidae</taxon>
        <taxon>Agaricales</taxon>
        <taxon>Marasmiineae</taxon>
        <taxon>Mycenaceae</taxon>
        <taxon>Mycena</taxon>
    </lineage>
</organism>
<protein>
    <recommendedName>
        <fullName evidence="4">Actin cortical patch SUR7/pH-response regulator PalI</fullName>
    </recommendedName>
</protein>
<sequence>MRGEICVGSASILAFTSLLLLIFVHVSQINTSNVPRGISLVKINVSHYGDALHTAVIDPINSLYTNNASTPLGFGAGLRQLYLFGLYSHCGYVNDSAGTCTNHSVQNQFKPYAALTSDMLANYTVLTNFILSETAFADSDSLGNTSRAAYWMLLLGTICAALALLTGIAKNNFTFFASTSFAIVGSIFILIGASIWTVMIQKTQSVNSITLGTAHVPVGIIVSKGPGFFMIWAAFATLFASVVPYMVSCCTYRG</sequence>
<comment type="caution">
    <text evidence="2">The sequence shown here is derived from an EMBL/GenBank/DDBJ whole genome shotgun (WGS) entry which is preliminary data.</text>
</comment>
<reference evidence="2" key="1">
    <citation type="submission" date="2023-03" db="EMBL/GenBank/DDBJ databases">
        <title>Massive genome expansion in bonnet fungi (Mycena s.s.) driven by repeated elements and novel gene families across ecological guilds.</title>
        <authorList>
            <consortium name="Lawrence Berkeley National Laboratory"/>
            <person name="Harder C.B."/>
            <person name="Miyauchi S."/>
            <person name="Viragh M."/>
            <person name="Kuo A."/>
            <person name="Thoen E."/>
            <person name="Andreopoulos B."/>
            <person name="Lu D."/>
            <person name="Skrede I."/>
            <person name="Drula E."/>
            <person name="Henrissat B."/>
            <person name="Morin E."/>
            <person name="Kohler A."/>
            <person name="Barry K."/>
            <person name="LaButti K."/>
            <person name="Morin E."/>
            <person name="Salamov A."/>
            <person name="Lipzen A."/>
            <person name="Mereny Z."/>
            <person name="Hegedus B."/>
            <person name="Baldrian P."/>
            <person name="Stursova M."/>
            <person name="Weitz H."/>
            <person name="Taylor A."/>
            <person name="Grigoriev I.V."/>
            <person name="Nagy L.G."/>
            <person name="Martin F."/>
            <person name="Kauserud H."/>
        </authorList>
    </citation>
    <scope>NUCLEOTIDE SEQUENCE</scope>
    <source>
        <strain evidence="2">CBHHK173m</strain>
    </source>
</reference>
<feature type="transmembrane region" description="Helical" evidence="1">
    <location>
        <begin position="229"/>
        <end position="247"/>
    </location>
</feature>
<gene>
    <name evidence="2" type="ORF">B0H15DRAFT_814169</name>
</gene>
<dbReference type="AlphaFoldDB" id="A0AAD6UG37"/>
<dbReference type="Pfam" id="PF06687">
    <property type="entry name" value="SUR7"/>
    <property type="match status" value="1"/>
</dbReference>
<keyword evidence="1" id="KW-0812">Transmembrane</keyword>